<name>A0A165C7P1_9APHY</name>
<organism evidence="7 8">
    <name type="scientific">Laetiporus sulphureus 93-53</name>
    <dbReference type="NCBI Taxonomy" id="1314785"/>
    <lineage>
        <taxon>Eukaryota</taxon>
        <taxon>Fungi</taxon>
        <taxon>Dikarya</taxon>
        <taxon>Basidiomycota</taxon>
        <taxon>Agaricomycotina</taxon>
        <taxon>Agaricomycetes</taxon>
        <taxon>Polyporales</taxon>
        <taxon>Laetiporus</taxon>
    </lineage>
</organism>
<dbReference type="RefSeq" id="XP_040760083.1">
    <property type="nucleotide sequence ID" value="XM_040902352.1"/>
</dbReference>
<evidence type="ECO:0000256" key="2">
    <source>
        <dbReference type="ARBA" id="ARBA00022771"/>
    </source>
</evidence>
<dbReference type="OrthoDB" id="47330at2759"/>
<dbReference type="SMART" id="SM00356">
    <property type="entry name" value="ZnF_C3H1"/>
    <property type="match status" value="1"/>
</dbReference>
<accession>A0A165C7P1</accession>
<feature type="region of interest" description="Disordered" evidence="5">
    <location>
        <begin position="315"/>
        <end position="337"/>
    </location>
</feature>
<evidence type="ECO:0000313" key="7">
    <source>
        <dbReference type="EMBL" id="KZT02343.1"/>
    </source>
</evidence>
<feature type="zinc finger region" description="C3H1-type" evidence="4">
    <location>
        <begin position="9"/>
        <end position="36"/>
    </location>
</feature>
<evidence type="ECO:0000256" key="3">
    <source>
        <dbReference type="ARBA" id="ARBA00022833"/>
    </source>
</evidence>
<dbReference type="STRING" id="1314785.A0A165C7P1"/>
<keyword evidence="1 4" id="KW-0479">Metal-binding</keyword>
<dbReference type="PROSITE" id="PS50103">
    <property type="entry name" value="ZF_C3H1"/>
    <property type="match status" value="1"/>
</dbReference>
<feature type="region of interest" description="Disordered" evidence="5">
    <location>
        <begin position="352"/>
        <end position="469"/>
    </location>
</feature>
<gene>
    <name evidence="7" type="ORF">LAESUDRAFT_413470</name>
</gene>
<feature type="domain" description="C3H1-type" evidence="6">
    <location>
        <begin position="9"/>
        <end position="36"/>
    </location>
</feature>
<dbReference type="AlphaFoldDB" id="A0A165C7P1"/>
<evidence type="ECO:0000256" key="4">
    <source>
        <dbReference type="PROSITE-ProRule" id="PRU00723"/>
    </source>
</evidence>
<proteinExistence type="predicted"/>
<evidence type="ECO:0000256" key="1">
    <source>
        <dbReference type="ARBA" id="ARBA00022723"/>
    </source>
</evidence>
<keyword evidence="8" id="KW-1185">Reference proteome</keyword>
<dbReference type="Proteomes" id="UP000076871">
    <property type="component" value="Unassembled WGS sequence"/>
</dbReference>
<keyword evidence="2 4" id="KW-0863">Zinc-finger</keyword>
<dbReference type="InterPro" id="IPR036855">
    <property type="entry name" value="Znf_CCCH_sf"/>
</dbReference>
<protein>
    <recommendedName>
        <fullName evidence="6">C3H1-type domain-containing protein</fullName>
    </recommendedName>
</protein>
<evidence type="ECO:0000259" key="6">
    <source>
        <dbReference type="PROSITE" id="PS50103"/>
    </source>
</evidence>
<feature type="compositionally biased region" description="Low complexity" evidence="5">
    <location>
        <begin position="426"/>
        <end position="437"/>
    </location>
</feature>
<reference evidence="7 8" key="1">
    <citation type="journal article" date="2016" name="Mol. Biol. Evol.">
        <title>Comparative Genomics of Early-Diverging Mushroom-Forming Fungi Provides Insights into the Origins of Lignocellulose Decay Capabilities.</title>
        <authorList>
            <person name="Nagy L.G."/>
            <person name="Riley R."/>
            <person name="Tritt A."/>
            <person name="Adam C."/>
            <person name="Daum C."/>
            <person name="Floudas D."/>
            <person name="Sun H."/>
            <person name="Yadav J.S."/>
            <person name="Pangilinan J."/>
            <person name="Larsson K.H."/>
            <person name="Matsuura K."/>
            <person name="Barry K."/>
            <person name="Labutti K."/>
            <person name="Kuo R."/>
            <person name="Ohm R.A."/>
            <person name="Bhattacharya S.S."/>
            <person name="Shirouzu T."/>
            <person name="Yoshinaga Y."/>
            <person name="Martin F.M."/>
            <person name="Grigoriev I.V."/>
            <person name="Hibbett D.S."/>
        </authorList>
    </citation>
    <scope>NUCLEOTIDE SEQUENCE [LARGE SCALE GENOMIC DNA]</scope>
    <source>
        <strain evidence="7 8">93-53</strain>
    </source>
</reference>
<feature type="compositionally biased region" description="Low complexity" evidence="5">
    <location>
        <begin position="389"/>
        <end position="417"/>
    </location>
</feature>
<dbReference type="GO" id="GO:0008270">
    <property type="term" value="F:zinc ion binding"/>
    <property type="evidence" value="ECO:0007669"/>
    <property type="project" value="UniProtKB-KW"/>
</dbReference>
<dbReference type="InterPro" id="IPR000571">
    <property type="entry name" value="Znf_CCCH"/>
</dbReference>
<dbReference type="EMBL" id="KV427653">
    <property type="protein sequence ID" value="KZT02343.1"/>
    <property type="molecule type" value="Genomic_DNA"/>
</dbReference>
<dbReference type="InParanoid" id="A0A165C7P1"/>
<dbReference type="Pfam" id="PF00642">
    <property type="entry name" value="zf-CCCH"/>
    <property type="match status" value="1"/>
</dbReference>
<evidence type="ECO:0000313" key="8">
    <source>
        <dbReference type="Proteomes" id="UP000076871"/>
    </source>
</evidence>
<feature type="compositionally biased region" description="Polar residues" evidence="5">
    <location>
        <begin position="449"/>
        <end position="468"/>
    </location>
</feature>
<dbReference type="GeneID" id="63819383"/>
<sequence>MTVPDPPWKQKTRPCPFYSQGRCLFADSCNFLHTAKAHPSEGVIVAATESPLPSPPPTPILRKRRQGMTPKLQDGDEEFIEDSESDDEDLLTAIVQTVTGSAILVEEPGELVSSEVARTHGSRSGSLASLGDATVMQRSIPLAEEPAVLKGASVTTIAPHVADSRDFASASIGSAYSKENGRRSSIFVHLTKRDASTEYEGSSSANQNALDDEAAGLVGESTVIQKPVPVIDESAGSSDSIEFRSSFHQDGLIQATASPRVDTPRKDHRFTGSQASSVGQCNADIGVATPRLSCILALGGTRASVTAASVKSEANLKANPDGGSIKQSHDYEESLPLPSGLLSPIEITATPPIELPPAASSASYMHEQRESVQSTFPVGSDNEDERIMPSTFRTSPPRSPRRVSMLSTLSSRSGSTTDRISPSMGLRSSLSRPTLTSRSERSVIADEISPSQFQDADSLSGRRSSASRDSMALASPVLNESEAEYTSADWSLSPPTRTGMFAKVLFAGLSSMLRC</sequence>
<keyword evidence="3 4" id="KW-0862">Zinc</keyword>
<evidence type="ECO:0000256" key="5">
    <source>
        <dbReference type="SAM" id="MobiDB-lite"/>
    </source>
</evidence>
<dbReference type="SUPFAM" id="SSF90229">
    <property type="entry name" value="CCCH zinc finger"/>
    <property type="match status" value="1"/>
</dbReference>
<dbReference type="Gene3D" id="2.30.30.1190">
    <property type="match status" value="1"/>
</dbReference>